<evidence type="ECO:0000259" key="7">
    <source>
        <dbReference type="PROSITE" id="PS50983"/>
    </source>
</evidence>
<keyword evidence="5 6" id="KW-0732">Signal</keyword>
<evidence type="ECO:0000256" key="2">
    <source>
        <dbReference type="ARBA" id="ARBA00008814"/>
    </source>
</evidence>
<dbReference type="Proteomes" id="UP000305709">
    <property type="component" value="Unassembled WGS sequence"/>
</dbReference>
<evidence type="ECO:0000313" key="9">
    <source>
        <dbReference type="Proteomes" id="UP000305709"/>
    </source>
</evidence>
<dbReference type="InterPro" id="IPR002491">
    <property type="entry name" value="ABC_transptr_periplasmic_BD"/>
</dbReference>
<keyword evidence="4" id="KW-0408">Iron</keyword>
<dbReference type="OrthoDB" id="1846031at2"/>
<evidence type="ECO:0000256" key="6">
    <source>
        <dbReference type="SAM" id="SignalP"/>
    </source>
</evidence>
<dbReference type="RefSeq" id="WP_139083636.1">
    <property type="nucleotide sequence ID" value="NZ_VDFV01000064.1"/>
</dbReference>
<evidence type="ECO:0000256" key="3">
    <source>
        <dbReference type="ARBA" id="ARBA00022448"/>
    </source>
</evidence>
<evidence type="ECO:0000313" key="8">
    <source>
        <dbReference type="EMBL" id="TNC61813.1"/>
    </source>
</evidence>
<sequence>MPKIHFLVLAILPVPALAQDFPLTIAHKFGTTVIEARPERVASLDFNGADNLLALGIQPVTVRDWYGDHPRGVWPWADTLMDSNPKILRGELDFEQIATTDPDVIIALWSGITAEEYERLTLIAPVVAVPEGVGDYALPWDELALTAGRVVGREADAEAKVAAIRDRLAEVAAEHPDWQGLTAAVAGAFEGEVGAYTSADIRPLVLAEMGFQVPEEIDTRVGANEFWVSFSQEDLSPIDADLLLWIDGEDNFAGVNALAARPFLTAHREGREIFLGEEITSAFSHSSLLSLPLVIDRLVPMIETALDGDPETHADDR</sequence>
<dbReference type="InterPro" id="IPR051313">
    <property type="entry name" value="Bact_iron-sidero_bind"/>
</dbReference>
<dbReference type="EMBL" id="VDFV01000064">
    <property type="protein sequence ID" value="TNC61813.1"/>
    <property type="molecule type" value="Genomic_DNA"/>
</dbReference>
<dbReference type="SUPFAM" id="SSF53807">
    <property type="entry name" value="Helical backbone' metal receptor"/>
    <property type="match status" value="1"/>
</dbReference>
<keyword evidence="9" id="KW-1185">Reference proteome</keyword>
<evidence type="ECO:0000256" key="5">
    <source>
        <dbReference type="ARBA" id="ARBA00022729"/>
    </source>
</evidence>
<dbReference type="PANTHER" id="PTHR30532">
    <property type="entry name" value="IRON III DICITRATE-BINDING PERIPLASMIC PROTEIN"/>
    <property type="match status" value="1"/>
</dbReference>
<comment type="subcellular location">
    <subcellularLocation>
        <location evidence="1">Cell envelope</location>
    </subcellularLocation>
</comment>
<dbReference type="PROSITE" id="PS50983">
    <property type="entry name" value="FE_B12_PBP"/>
    <property type="match status" value="1"/>
</dbReference>
<feature type="signal peptide" evidence="6">
    <location>
        <begin position="1"/>
        <end position="18"/>
    </location>
</feature>
<dbReference type="AlphaFoldDB" id="A0A5C4N6F5"/>
<dbReference type="GO" id="GO:1901678">
    <property type="term" value="P:iron coordination entity transport"/>
    <property type="evidence" value="ECO:0007669"/>
    <property type="project" value="UniProtKB-ARBA"/>
</dbReference>
<comment type="caution">
    <text evidence="8">The sequence shown here is derived from an EMBL/GenBank/DDBJ whole genome shotgun (WGS) entry which is preliminary data.</text>
</comment>
<evidence type="ECO:0000256" key="4">
    <source>
        <dbReference type="ARBA" id="ARBA00022496"/>
    </source>
</evidence>
<feature type="chain" id="PRO_5022905837" evidence="6">
    <location>
        <begin position="19"/>
        <end position="317"/>
    </location>
</feature>
<keyword evidence="3" id="KW-0813">Transport</keyword>
<organism evidence="8 9">
    <name type="scientific">Rubellimicrobium roseum</name>
    <dbReference type="NCBI Taxonomy" id="687525"/>
    <lineage>
        <taxon>Bacteria</taxon>
        <taxon>Pseudomonadati</taxon>
        <taxon>Pseudomonadota</taxon>
        <taxon>Alphaproteobacteria</taxon>
        <taxon>Rhodobacterales</taxon>
        <taxon>Roseobacteraceae</taxon>
        <taxon>Rubellimicrobium</taxon>
    </lineage>
</organism>
<proteinExistence type="inferred from homology"/>
<feature type="domain" description="Fe/B12 periplasmic-binding" evidence="7">
    <location>
        <begin position="40"/>
        <end position="306"/>
    </location>
</feature>
<keyword evidence="4" id="KW-0406">Ion transport</keyword>
<name>A0A5C4N6F5_9RHOB</name>
<protein>
    <submittedName>
        <fullName evidence="8">Iron-siderophore ABC transporter substrate-binding protein</fullName>
    </submittedName>
</protein>
<keyword evidence="4" id="KW-0410">Iron transport</keyword>
<dbReference type="Pfam" id="PF01497">
    <property type="entry name" value="Peripla_BP_2"/>
    <property type="match status" value="1"/>
</dbReference>
<accession>A0A5C4N6F5</accession>
<dbReference type="PANTHER" id="PTHR30532:SF24">
    <property type="entry name" value="FERRIC ENTEROBACTIN-BINDING PERIPLASMIC PROTEIN FEPB"/>
    <property type="match status" value="1"/>
</dbReference>
<evidence type="ECO:0000256" key="1">
    <source>
        <dbReference type="ARBA" id="ARBA00004196"/>
    </source>
</evidence>
<dbReference type="Gene3D" id="3.40.50.1980">
    <property type="entry name" value="Nitrogenase molybdenum iron protein domain"/>
    <property type="match status" value="2"/>
</dbReference>
<gene>
    <name evidence="8" type="ORF">FHG71_20895</name>
</gene>
<comment type="similarity">
    <text evidence="2">Belongs to the bacterial solute-binding protein 8 family.</text>
</comment>
<dbReference type="GO" id="GO:0030288">
    <property type="term" value="C:outer membrane-bounded periplasmic space"/>
    <property type="evidence" value="ECO:0007669"/>
    <property type="project" value="TreeGrafter"/>
</dbReference>
<reference evidence="8 9" key="1">
    <citation type="submission" date="2019-06" db="EMBL/GenBank/DDBJ databases">
        <authorList>
            <person name="Jiang L."/>
        </authorList>
    </citation>
    <scope>NUCLEOTIDE SEQUENCE [LARGE SCALE GENOMIC DNA]</scope>
    <source>
        <strain evidence="8 9">YIM 48858</strain>
    </source>
</reference>